<reference evidence="2" key="1">
    <citation type="journal article" date="2013" name="Nature">
        <title>Pan genome of the phytoplankton Emiliania underpins its global distribution.</title>
        <authorList>
            <person name="Read B.A."/>
            <person name="Kegel J."/>
            <person name="Klute M.J."/>
            <person name="Kuo A."/>
            <person name="Lefebvre S.C."/>
            <person name="Maumus F."/>
            <person name="Mayer C."/>
            <person name="Miller J."/>
            <person name="Monier A."/>
            <person name="Salamov A."/>
            <person name="Young J."/>
            <person name="Aguilar M."/>
            <person name="Claverie J.M."/>
            <person name="Frickenhaus S."/>
            <person name="Gonzalez K."/>
            <person name="Herman E.K."/>
            <person name="Lin Y.C."/>
            <person name="Napier J."/>
            <person name="Ogata H."/>
            <person name="Sarno A.F."/>
            <person name="Shmutz J."/>
            <person name="Schroeder D."/>
            <person name="de Vargas C."/>
            <person name="Verret F."/>
            <person name="von Dassow P."/>
            <person name="Valentin K."/>
            <person name="Van de Peer Y."/>
            <person name="Wheeler G."/>
            <person name="Dacks J.B."/>
            <person name="Delwiche C.F."/>
            <person name="Dyhrman S.T."/>
            <person name="Glockner G."/>
            <person name="John U."/>
            <person name="Richards T."/>
            <person name="Worden A.Z."/>
            <person name="Zhang X."/>
            <person name="Grigoriev I.V."/>
            <person name="Allen A.E."/>
            <person name="Bidle K."/>
            <person name="Borodovsky M."/>
            <person name="Bowler C."/>
            <person name="Brownlee C."/>
            <person name="Cock J.M."/>
            <person name="Elias M."/>
            <person name="Gladyshev V.N."/>
            <person name="Groth M."/>
            <person name="Guda C."/>
            <person name="Hadaegh A."/>
            <person name="Iglesias-Rodriguez M.D."/>
            <person name="Jenkins J."/>
            <person name="Jones B.M."/>
            <person name="Lawson T."/>
            <person name="Leese F."/>
            <person name="Lindquist E."/>
            <person name="Lobanov A."/>
            <person name="Lomsadze A."/>
            <person name="Malik S.B."/>
            <person name="Marsh M.E."/>
            <person name="Mackinder L."/>
            <person name="Mock T."/>
            <person name="Mueller-Roeber B."/>
            <person name="Pagarete A."/>
            <person name="Parker M."/>
            <person name="Probert I."/>
            <person name="Quesneville H."/>
            <person name="Raines C."/>
            <person name="Rensing S.A."/>
            <person name="Riano-Pachon D.M."/>
            <person name="Richier S."/>
            <person name="Rokitta S."/>
            <person name="Shiraiwa Y."/>
            <person name="Soanes D.M."/>
            <person name="van der Giezen M."/>
            <person name="Wahlund T.M."/>
            <person name="Williams B."/>
            <person name="Wilson W."/>
            <person name="Wolfe G."/>
            <person name="Wurch L.L."/>
        </authorList>
    </citation>
    <scope>NUCLEOTIDE SEQUENCE</scope>
</reference>
<dbReference type="GeneID" id="17249794"/>
<dbReference type="AlphaFoldDB" id="A0A0D3HXA8"/>
<sequence length="68" mass="7883">MLMILARLVRSESFWAAVKDWTEYVDGNGRPYYYNSGMMLAELNASRAREQSERESQARFLGFMGVPK</sequence>
<dbReference type="KEGG" id="ehx:EMIHUDRAFT_250862"/>
<keyword evidence="2" id="KW-1185">Reference proteome</keyword>
<dbReference type="HOGENOM" id="CLU_2799348_0_0_1"/>
<evidence type="ECO:0000313" key="2">
    <source>
        <dbReference type="Proteomes" id="UP000013827"/>
    </source>
</evidence>
<protein>
    <submittedName>
        <fullName evidence="1">Uncharacterized protein</fullName>
    </submittedName>
</protein>
<accession>A0A0D3HXA8</accession>
<dbReference type="Gene3D" id="2.20.70.10">
    <property type="match status" value="1"/>
</dbReference>
<organism evidence="1 2">
    <name type="scientific">Emiliania huxleyi (strain CCMP1516)</name>
    <dbReference type="NCBI Taxonomy" id="280463"/>
    <lineage>
        <taxon>Eukaryota</taxon>
        <taxon>Haptista</taxon>
        <taxon>Haptophyta</taxon>
        <taxon>Prymnesiophyceae</taxon>
        <taxon>Isochrysidales</taxon>
        <taxon>Noelaerhabdaceae</taxon>
        <taxon>Emiliania</taxon>
    </lineage>
</organism>
<name>A0A0D3HXA8_EMIH1</name>
<evidence type="ECO:0000313" key="1">
    <source>
        <dbReference type="EnsemblProtists" id="EOD03643"/>
    </source>
</evidence>
<dbReference type="PaxDb" id="2903-EOD03643"/>
<dbReference type="EnsemblProtists" id="EOD03643">
    <property type="protein sequence ID" value="EOD03643"/>
    <property type="gene ID" value="EMIHUDRAFT_250862"/>
</dbReference>
<dbReference type="RefSeq" id="XP_005756072.1">
    <property type="nucleotide sequence ID" value="XM_005756015.1"/>
</dbReference>
<reference evidence="1" key="2">
    <citation type="submission" date="2024-10" db="UniProtKB">
        <authorList>
            <consortium name="EnsemblProtists"/>
        </authorList>
    </citation>
    <scope>IDENTIFICATION</scope>
</reference>
<dbReference type="Proteomes" id="UP000013827">
    <property type="component" value="Unassembled WGS sequence"/>
</dbReference>
<proteinExistence type="predicted"/>